<dbReference type="PANTHER" id="PTHR11683">
    <property type="entry name" value="MYELIN PROTEOLIPID"/>
    <property type="match status" value="1"/>
</dbReference>
<feature type="region of interest" description="Disordered" evidence="1">
    <location>
        <begin position="338"/>
        <end position="358"/>
    </location>
</feature>
<sequence length="422" mass="47215">MSSFTENDCIDLGVFKPLIRSFSSSEMNLCGGDAQQFCALSSTARSWYIIGWIGTCFVILGLAFFLAILSANYAHVGNASRYLLCFGPLDTPTNDYPHYKAGDPFYRPRRPSAKNDLPQPPTEPYPRSVYVTYVTIYFCDDCNTFTISLTYTSDLQLALNSLSRKKRPCMSLELKNNKNYFCQSQDTLQQLQLITQNLGAIINLVGSVSGPATASLGDILERSAATLEELKTLSISVETETASVKENFCAIDSQLAQLDKLWAGIDKAVEFVAEVLITRKGKYEREEEAQNVPGATGSEDDDGSDSDAPMEISSKPGPDIILSASPEKELSLFEQVQERKREEEEKRQNKAQSKKRRRIKKLHAGEFVVKAKKAEFKVLTLDKGLKKSLEPAVNFKEQLLMARTSGRRERGKFLLWKFLKRG</sequence>
<dbReference type="InterPro" id="IPR001614">
    <property type="entry name" value="Myelin_PLP"/>
</dbReference>
<proteinExistence type="predicted"/>
<evidence type="ECO:0000313" key="3">
    <source>
        <dbReference type="EMBL" id="VDN20243.1"/>
    </source>
</evidence>
<dbReference type="Proteomes" id="UP000271889">
    <property type="component" value="Unassembled WGS sequence"/>
</dbReference>
<dbReference type="OrthoDB" id="9993736at2759"/>
<feature type="compositionally biased region" description="Basic and acidic residues" evidence="1">
    <location>
        <begin position="338"/>
        <end position="348"/>
    </location>
</feature>
<dbReference type="GO" id="GO:0031175">
    <property type="term" value="P:neuron projection development"/>
    <property type="evidence" value="ECO:0007669"/>
    <property type="project" value="TreeGrafter"/>
</dbReference>
<keyword evidence="2" id="KW-0812">Transmembrane</keyword>
<organism evidence="3 4">
    <name type="scientific">Cylicostephanus goldi</name>
    <name type="common">Nematode worm</name>
    <dbReference type="NCBI Taxonomy" id="71465"/>
    <lineage>
        <taxon>Eukaryota</taxon>
        <taxon>Metazoa</taxon>
        <taxon>Ecdysozoa</taxon>
        <taxon>Nematoda</taxon>
        <taxon>Chromadorea</taxon>
        <taxon>Rhabditida</taxon>
        <taxon>Rhabditina</taxon>
        <taxon>Rhabditomorpha</taxon>
        <taxon>Strongyloidea</taxon>
        <taxon>Strongylidae</taxon>
        <taxon>Cylicostephanus</taxon>
    </lineage>
</organism>
<dbReference type="EMBL" id="UYRV01104907">
    <property type="protein sequence ID" value="VDN20243.1"/>
    <property type="molecule type" value="Genomic_DNA"/>
</dbReference>
<protein>
    <submittedName>
        <fullName evidence="3">Uncharacterized protein</fullName>
    </submittedName>
</protein>
<name>A0A3P7M9W6_CYLGO</name>
<keyword evidence="2" id="KW-0472">Membrane</keyword>
<keyword evidence="2" id="KW-1133">Transmembrane helix</keyword>
<keyword evidence="4" id="KW-1185">Reference proteome</keyword>
<feature type="transmembrane region" description="Helical" evidence="2">
    <location>
        <begin position="49"/>
        <end position="74"/>
    </location>
</feature>
<evidence type="ECO:0000256" key="2">
    <source>
        <dbReference type="SAM" id="Phobius"/>
    </source>
</evidence>
<evidence type="ECO:0000256" key="1">
    <source>
        <dbReference type="SAM" id="MobiDB-lite"/>
    </source>
</evidence>
<reference evidence="3 4" key="1">
    <citation type="submission" date="2018-11" db="EMBL/GenBank/DDBJ databases">
        <authorList>
            <consortium name="Pathogen Informatics"/>
        </authorList>
    </citation>
    <scope>NUCLEOTIDE SEQUENCE [LARGE SCALE GENOMIC DNA]</scope>
</reference>
<dbReference type="Pfam" id="PF01275">
    <property type="entry name" value="Myelin_PLP"/>
    <property type="match status" value="1"/>
</dbReference>
<feature type="region of interest" description="Disordered" evidence="1">
    <location>
        <begin position="283"/>
        <end position="320"/>
    </location>
</feature>
<accession>A0A3P7M9W6</accession>
<dbReference type="GO" id="GO:0005886">
    <property type="term" value="C:plasma membrane"/>
    <property type="evidence" value="ECO:0007669"/>
    <property type="project" value="TreeGrafter"/>
</dbReference>
<gene>
    <name evidence="3" type="ORF">CGOC_LOCUS8775</name>
</gene>
<evidence type="ECO:0000313" key="4">
    <source>
        <dbReference type="Proteomes" id="UP000271889"/>
    </source>
</evidence>
<dbReference type="AlphaFoldDB" id="A0A3P7M9W6"/>
<dbReference type="PANTHER" id="PTHR11683:SF12">
    <property type="entry name" value="M6, ISOFORM F"/>
    <property type="match status" value="1"/>
</dbReference>